<accession>A0A9Q3KSP4</accession>
<evidence type="ECO:0000313" key="2">
    <source>
        <dbReference type="Proteomes" id="UP000765509"/>
    </source>
</evidence>
<reference evidence="1" key="1">
    <citation type="submission" date="2021-03" db="EMBL/GenBank/DDBJ databases">
        <title>Draft genome sequence of rust myrtle Austropuccinia psidii MF-1, a brazilian biotype.</title>
        <authorList>
            <person name="Quecine M.C."/>
            <person name="Pachon D.M.R."/>
            <person name="Bonatelli M.L."/>
            <person name="Correr F.H."/>
            <person name="Franceschini L.M."/>
            <person name="Leite T.F."/>
            <person name="Margarido G.R.A."/>
            <person name="Almeida C.A."/>
            <person name="Ferrarezi J.A."/>
            <person name="Labate C.A."/>
        </authorList>
    </citation>
    <scope>NUCLEOTIDE SEQUENCE</scope>
    <source>
        <strain evidence="1">MF-1</strain>
    </source>
</reference>
<keyword evidence="2" id="KW-1185">Reference proteome</keyword>
<comment type="caution">
    <text evidence="1">The sequence shown here is derived from an EMBL/GenBank/DDBJ whole genome shotgun (WGS) entry which is preliminary data.</text>
</comment>
<proteinExistence type="predicted"/>
<feature type="non-terminal residue" evidence="1">
    <location>
        <position position="1"/>
    </location>
</feature>
<protein>
    <submittedName>
        <fullName evidence="1">Uncharacterized protein</fullName>
    </submittedName>
</protein>
<gene>
    <name evidence="1" type="ORF">O181_127173</name>
</gene>
<name>A0A9Q3KSP4_9BASI</name>
<sequence>MSSSKSHKSCSGSVHDSDSEFCIEYGQKQSPLSPNIPLTTPISSSINVSGLNIDVGNPKAPTSSTWSIPNISITPIPLIPLVHKHMCLRGQKAHLKSHQTLIPNKNFHERGWGQQKGPLENVTWSGPLEGKPGLTLHKNMAAKGKSVRSQEPIEDRESLDVIIHMRPNQEQLMPVHKEKKWCMMRMRTCLQLKWKQMMNQGGTISRCMSMALSQI</sequence>
<dbReference type="EMBL" id="AVOT02127165">
    <property type="protein sequence ID" value="MBW0587458.1"/>
    <property type="molecule type" value="Genomic_DNA"/>
</dbReference>
<organism evidence="1 2">
    <name type="scientific">Austropuccinia psidii MF-1</name>
    <dbReference type="NCBI Taxonomy" id="1389203"/>
    <lineage>
        <taxon>Eukaryota</taxon>
        <taxon>Fungi</taxon>
        <taxon>Dikarya</taxon>
        <taxon>Basidiomycota</taxon>
        <taxon>Pucciniomycotina</taxon>
        <taxon>Pucciniomycetes</taxon>
        <taxon>Pucciniales</taxon>
        <taxon>Sphaerophragmiaceae</taxon>
        <taxon>Austropuccinia</taxon>
    </lineage>
</organism>
<dbReference type="AlphaFoldDB" id="A0A9Q3KSP4"/>
<evidence type="ECO:0000313" key="1">
    <source>
        <dbReference type="EMBL" id="MBW0587458.1"/>
    </source>
</evidence>
<dbReference type="Proteomes" id="UP000765509">
    <property type="component" value="Unassembled WGS sequence"/>
</dbReference>